<organism evidence="1 2">
    <name type="scientific">Rhizobium soli</name>
    <dbReference type="NCBI Taxonomy" id="424798"/>
    <lineage>
        <taxon>Bacteria</taxon>
        <taxon>Pseudomonadati</taxon>
        <taxon>Pseudomonadota</taxon>
        <taxon>Alphaproteobacteria</taxon>
        <taxon>Hyphomicrobiales</taxon>
        <taxon>Rhizobiaceae</taxon>
        <taxon>Rhizobium/Agrobacterium group</taxon>
        <taxon>Rhizobium</taxon>
    </lineage>
</organism>
<keyword evidence="2" id="KW-1185">Reference proteome</keyword>
<evidence type="ECO:0008006" key="3">
    <source>
        <dbReference type="Google" id="ProtNLM"/>
    </source>
</evidence>
<evidence type="ECO:0000313" key="1">
    <source>
        <dbReference type="EMBL" id="MBB6508483.1"/>
    </source>
</evidence>
<accession>A0A7X0JJ20</accession>
<sequence>MTDRDDIRQRTREAAHLQTIEGNPLDAEQIAMFEMFDREGFSVEQQLDYVITRIRVQAETKTKQ</sequence>
<name>A0A7X0JJ20_9HYPH</name>
<dbReference type="AlphaFoldDB" id="A0A7X0JJ20"/>
<evidence type="ECO:0000313" key="2">
    <source>
        <dbReference type="Proteomes" id="UP000585437"/>
    </source>
</evidence>
<proteinExistence type="predicted"/>
<dbReference type="RefSeq" id="WP_184654454.1">
    <property type="nucleotide sequence ID" value="NZ_JACHBU010000003.1"/>
</dbReference>
<comment type="caution">
    <text evidence="1">The sequence shown here is derived from an EMBL/GenBank/DDBJ whole genome shotgun (WGS) entry which is preliminary data.</text>
</comment>
<dbReference type="EMBL" id="JACHBU010000003">
    <property type="protein sequence ID" value="MBB6508483.1"/>
    <property type="molecule type" value="Genomic_DNA"/>
</dbReference>
<dbReference type="Proteomes" id="UP000585437">
    <property type="component" value="Unassembled WGS sequence"/>
</dbReference>
<protein>
    <recommendedName>
        <fullName evidence="3">Antitoxin VbhA domain-containing protein</fullName>
    </recommendedName>
</protein>
<reference evidence="1 2" key="1">
    <citation type="submission" date="2020-08" db="EMBL/GenBank/DDBJ databases">
        <title>The Agave Microbiome: Exploring the role of microbial communities in plant adaptations to desert environments.</title>
        <authorList>
            <person name="Partida-Martinez L.P."/>
        </authorList>
    </citation>
    <scope>NUCLEOTIDE SEQUENCE [LARGE SCALE GENOMIC DNA]</scope>
    <source>
        <strain evidence="1 2">AS3.12</strain>
    </source>
</reference>
<gene>
    <name evidence="1" type="ORF">F4695_001832</name>
</gene>